<reference evidence="1 2" key="1">
    <citation type="submission" date="2017-09" db="EMBL/GenBank/DDBJ databases">
        <title>Biodiversity and function of Thalassospira species in the particle-attached aromatic-hydrocarbon-degrading consortia from the surface seawater of the South China Sea.</title>
        <authorList>
            <person name="Dong C."/>
            <person name="Liu R."/>
            <person name="Shao Z."/>
        </authorList>
    </citation>
    <scope>NUCLEOTIDE SEQUENCE [LARGE SCALE GENOMIC DNA]</scope>
    <source>
        <strain evidence="1 2">CSC1P2</strain>
    </source>
</reference>
<gene>
    <name evidence="1" type="ORF">COO20_13735</name>
</gene>
<dbReference type="EMBL" id="NWTK01000008">
    <property type="protein sequence ID" value="PKR53594.1"/>
    <property type="molecule type" value="Genomic_DNA"/>
</dbReference>
<accession>A0A2N3KSR2</accession>
<name>A0A2N3KSR2_9PROT</name>
<proteinExistence type="predicted"/>
<evidence type="ECO:0000313" key="1">
    <source>
        <dbReference type="EMBL" id="PKR53594.1"/>
    </source>
</evidence>
<dbReference type="Proteomes" id="UP000233597">
    <property type="component" value="Unassembled WGS sequence"/>
</dbReference>
<evidence type="ECO:0000313" key="2">
    <source>
        <dbReference type="Proteomes" id="UP000233597"/>
    </source>
</evidence>
<organism evidence="1 2">
    <name type="scientific">Thalassospira marina</name>
    <dbReference type="NCBI Taxonomy" id="2048283"/>
    <lineage>
        <taxon>Bacteria</taxon>
        <taxon>Pseudomonadati</taxon>
        <taxon>Pseudomonadota</taxon>
        <taxon>Alphaproteobacteria</taxon>
        <taxon>Rhodospirillales</taxon>
        <taxon>Thalassospiraceae</taxon>
        <taxon>Thalassospira</taxon>
    </lineage>
</organism>
<comment type="caution">
    <text evidence="1">The sequence shown here is derived from an EMBL/GenBank/DDBJ whole genome shotgun (WGS) entry which is preliminary data.</text>
</comment>
<dbReference type="AlphaFoldDB" id="A0A2N3KSR2"/>
<sequence>MLLAGCSVTGEEAHQSLVEEIQYRGHNPFIKAAEVKELEKRIQAISLAPDLYDDPFGVQFNPRNMAILDNFKDQYDHPGMMRDINLARQGFDAAVTAHYPRIGLATNCDLASRDGYFMNNDDQPHQFDWQFIQGDCEDGLVQGVARVTATKPAKADFVGRFDRGTMLEGVFTTTQPDGARIIQIGGVSFDGRVARLLSSKFNVNGYQWHRFGDFAANNKFDGFGINVWGYTNKMTVRAVGTFDNDELEGFAGKQELRTVGDGKFWATWLGMYSKGTLNGLGAWTNGISHIKVGQWQDGEMNGVGYGQFASYESDYHEFYAGRFEKGERQGAFQVLAQNSFGEGTKVEQYQNGNYIDDSEDDFDFGQLFAVAAGAAIIGGADIPDAAKVDIGTAFMADVMSDTGTTNMQSLQNTYQQQLQRNNNVPAVAGTAQQASATAKPAGGLKTYNAKITCEDTGVTNTIPVPYRTEACRIAAIDFAQTFACNKLDQDRVTRNCQSACGDPQCLQQ</sequence>
<protein>
    <submittedName>
        <fullName evidence="1">Uncharacterized protein</fullName>
    </submittedName>
</protein>